<evidence type="ECO:0000313" key="2">
    <source>
        <dbReference type="Proteomes" id="UP000799755"/>
    </source>
</evidence>
<gene>
    <name evidence="1" type="ORF">BDR25DRAFT_357988</name>
</gene>
<organism evidence="1 2">
    <name type="scientific">Lindgomyces ingoldianus</name>
    <dbReference type="NCBI Taxonomy" id="673940"/>
    <lineage>
        <taxon>Eukaryota</taxon>
        <taxon>Fungi</taxon>
        <taxon>Dikarya</taxon>
        <taxon>Ascomycota</taxon>
        <taxon>Pezizomycotina</taxon>
        <taxon>Dothideomycetes</taxon>
        <taxon>Pleosporomycetidae</taxon>
        <taxon>Pleosporales</taxon>
        <taxon>Lindgomycetaceae</taxon>
        <taxon>Lindgomyces</taxon>
    </lineage>
</organism>
<evidence type="ECO:0000313" key="1">
    <source>
        <dbReference type="EMBL" id="KAF2468260.1"/>
    </source>
</evidence>
<name>A0ACB6QQ77_9PLEO</name>
<dbReference type="Proteomes" id="UP000799755">
    <property type="component" value="Unassembled WGS sequence"/>
</dbReference>
<comment type="caution">
    <text evidence="1">The sequence shown here is derived from an EMBL/GenBank/DDBJ whole genome shotgun (WGS) entry which is preliminary data.</text>
</comment>
<dbReference type="EMBL" id="MU003517">
    <property type="protein sequence ID" value="KAF2468260.1"/>
    <property type="molecule type" value="Genomic_DNA"/>
</dbReference>
<accession>A0ACB6QQ77</accession>
<proteinExistence type="predicted"/>
<keyword evidence="2" id="KW-1185">Reference proteome</keyword>
<reference evidence="1" key="1">
    <citation type="journal article" date="2020" name="Stud. Mycol.">
        <title>101 Dothideomycetes genomes: a test case for predicting lifestyles and emergence of pathogens.</title>
        <authorList>
            <person name="Haridas S."/>
            <person name="Albert R."/>
            <person name="Binder M."/>
            <person name="Bloem J."/>
            <person name="Labutti K."/>
            <person name="Salamov A."/>
            <person name="Andreopoulos B."/>
            <person name="Baker S."/>
            <person name="Barry K."/>
            <person name="Bills G."/>
            <person name="Bluhm B."/>
            <person name="Cannon C."/>
            <person name="Castanera R."/>
            <person name="Culley D."/>
            <person name="Daum C."/>
            <person name="Ezra D."/>
            <person name="Gonzalez J."/>
            <person name="Henrissat B."/>
            <person name="Kuo A."/>
            <person name="Liang C."/>
            <person name="Lipzen A."/>
            <person name="Lutzoni F."/>
            <person name="Magnuson J."/>
            <person name="Mondo S."/>
            <person name="Nolan M."/>
            <person name="Ohm R."/>
            <person name="Pangilinan J."/>
            <person name="Park H.-J."/>
            <person name="Ramirez L."/>
            <person name="Alfaro M."/>
            <person name="Sun H."/>
            <person name="Tritt A."/>
            <person name="Yoshinaga Y."/>
            <person name="Zwiers L.-H."/>
            <person name="Turgeon B."/>
            <person name="Goodwin S."/>
            <person name="Spatafora J."/>
            <person name="Crous P."/>
            <person name="Grigoriev I."/>
        </authorList>
    </citation>
    <scope>NUCLEOTIDE SEQUENCE</scope>
    <source>
        <strain evidence="1">ATCC 200398</strain>
    </source>
</reference>
<sequence>MNWVVSGYRIEGEASCVFYREAGEPWKAEAQDSTGELQGYKSPVQVGGPCGHKADLTSFSSSLPGGLSFSVDCIQCARLKKIHVIIFKIGLGRLCDGYPALSARAARDPDNEAFIFRYRLIALENEIDQLETPMKHADDPTGMRQCEERIQMNFAANVDKTLLLQAQTADFKLFPDYLEGHSFKGDGMDSMPITRGRAKDFLAEESDLRPLDRITIYKNITL</sequence>
<protein>
    <submittedName>
        <fullName evidence="1">Uncharacterized protein</fullName>
    </submittedName>
</protein>